<keyword evidence="1" id="KW-0472">Membrane</keyword>
<dbReference type="AlphaFoldDB" id="A0A7W2I473"/>
<protein>
    <submittedName>
        <fullName evidence="2">AzlD domain-containing protein</fullName>
    </submittedName>
</protein>
<dbReference type="EMBL" id="JACDTZ010000001">
    <property type="protein sequence ID" value="MBA5244834.1"/>
    <property type="molecule type" value="Genomic_DNA"/>
</dbReference>
<accession>A0A7W2I473</accession>
<dbReference type="InterPro" id="IPR008407">
    <property type="entry name" value="Brnchd-chn_aa_trnsp_AzlD"/>
</dbReference>
<feature type="transmembrane region" description="Helical" evidence="1">
    <location>
        <begin position="12"/>
        <end position="33"/>
    </location>
</feature>
<keyword evidence="3" id="KW-1185">Reference proteome</keyword>
<organism evidence="2 3">
    <name type="scientific">Corynebacterium haemomassiliense</name>
    <dbReference type="NCBI Taxonomy" id="2754726"/>
    <lineage>
        <taxon>Bacteria</taxon>
        <taxon>Bacillati</taxon>
        <taxon>Actinomycetota</taxon>
        <taxon>Actinomycetes</taxon>
        <taxon>Mycobacteriales</taxon>
        <taxon>Corynebacteriaceae</taxon>
        <taxon>Corynebacterium</taxon>
    </lineage>
</organism>
<dbReference type="RefSeq" id="WP_181889392.1">
    <property type="nucleotide sequence ID" value="NZ_JACDTZ010000001.1"/>
</dbReference>
<reference evidence="2 3" key="1">
    <citation type="submission" date="2020-07" db="EMBL/GenBank/DDBJ databases">
        <title>Draft genome and description of Corynebacterium haemomassiliense strain Marseile-Q3615 sp. nov.</title>
        <authorList>
            <person name="Boxberger M."/>
            <person name="La Scola B."/>
        </authorList>
    </citation>
    <scope>NUCLEOTIDE SEQUENCE [LARGE SCALE GENOMIC DNA]</scope>
    <source>
        <strain evidence="2 3">Marseille-Q3615</strain>
    </source>
</reference>
<dbReference type="Proteomes" id="UP000523682">
    <property type="component" value="Unassembled WGS sequence"/>
</dbReference>
<sequence length="115" mass="12193">MSNYGLPDGVTLGMVAAVLIPVGIVTVLLRALPFSMLRVLKGSPFIDFLAVLMPVGVMTVLVAYTLVGYAGSPTNLASALIALAATLLLHWWKRRADLSIFAGTALYMVLVNVAF</sequence>
<feature type="transmembrane region" description="Helical" evidence="1">
    <location>
        <begin position="45"/>
        <end position="67"/>
    </location>
</feature>
<evidence type="ECO:0000313" key="3">
    <source>
        <dbReference type="Proteomes" id="UP000523682"/>
    </source>
</evidence>
<keyword evidence="1" id="KW-1133">Transmembrane helix</keyword>
<name>A0A7W2I473_9CORY</name>
<comment type="caution">
    <text evidence="2">The sequence shown here is derived from an EMBL/GenBank/DDBJ whole genome shotgun (WGS) entry which is preliminary data.</text>
</comment>
<gene>
    <name evidence="2" type="ORF">H0193_08440</name>
</gene>
<evidence type="ECO:0000256" key="1">
    <source>
        <dbReference type="SAM" id="Phobius"/>
    </source>
</evidence>
<feature type="transmembrane region" description="Helical" evidence="1">
    <location>
        <begin position="73"/>
        <end position="91"/>
    </location>
</feature>
<evidence type="ECO:0000313" key="2">
    <source>
        <dbReference type="EMBL" id="MBA5244834.1"/>
    </source>
</evidence>
<dbReference type="PIRSF" id="PIRSF003203">
    <property type="entry name" value="AzlD"/>
    <property type="match status" value="1"/>
</dbReference>
<proteinExistence type="predicted"/>
<dbReference type="Pfam" id="PF05437">
    <property type="entry name" value="AzlD"/>
    <property type="match status" value="1"/>
</dbReference>
<keyword evidence="1" id="KW-0812">Transmembrane</keyword>